<evidence type="ECO:0000256" key="4">
    <source>
        <dbReference type="ARBA" id="ARBA00022618"/>
    </source>
</evidence>
<evidence type="ECO:0000256" key="1">
    <source>
        <dbReference type="ARBA" id="ARBA00004370"/>
    </source>
</evidence>
<dbReference type="Gene3D" id="3.40.50.11690">
    <property type="entry name" value="Cell division protein FtsQ/DivIB"/>
    <property type="match status" value="1"/>
</dbReference>
<dbReference type="InterPro" id="IPR034746">
    <property type="entry name" value="POTRA"/>
</dbReference>
<dbReference type="GO" id="GO:0051301">
    <property type="term" value="P:cell division"/>
    <property type="evidence" value="ECO:0007669"/>
    <property type="project" value="UniProtKB-KW"/>
</dbReference>
<sequence>MALFDFLKRKETAEVDVEPALSPRGASREALADKTESTLKKAGDFDRWWKPFGTISSLLIFIGVLWGVSYNVWAWLDRPVEQIVIIGTAQHLDRKALAEDIGTGLKHGLLSADIVVIRELVSEHPWVRVAAIKRDWPNRLVINIEEEVPVARWGERGLLNHQGDIFWPELKDEYLSLPRLSGPAPETERVMAQFHDLSQMLRQVGLNVVSLNLEARGAWTFELDNQIKVTVGREAINERLRRFLDLYQLRLSKQVDEIEAIDIRYTHGVAVKWREKPEDENAG</sequence>
<evidence type="ECO:0000256" key="3">
    <source>
        <dbReference type="ARBA" id="ARBA00022519"/>
    </source>
</evidence>
<dbReference type="HAMAP" id="MF_00911">
    <property type="entry name" value="FtsQ_subfam"/>
    <property type="match status" value="1"/>
</dbReference>
<comment type="function">
    <text evidence="9">Essential cell division protein. May link together the upstream cell division proteins, which are predominantly cytoplasmic, with the downstream cell division proteins, which are predominantly periplasmic. May control correct divisome assembly.</text>
</comment>
<dbReference type="Pfam" id="PF03799">
    <property type="entry name" value="FtsQ_DivIB_C"/>
    <property type="match status" value="1"/>
</dbReference>
<keyword evidence="12" id="KW-1185">Reference proteome</keyword>
<evidence type="ECO:0000313" key="11">
    <source>
        <dbReference type="EMBL" id="MEM5534987.1"/>
    </source>
</evidence>
<dbReference type="PANTHER" id="PTHR35851:SF1">
    <property type="entry name" value="CELL DIVISION PROTEIN FTSQ"/>
    <property type="match status" value="1"/>
</dbReference>
<feature type="domain" description="POTRA" evidence="10">
    <location>
        <begin position="78"/>
        <end position="147"/>
    </location>
</feature>
<dbReference type="EMBL" id="JBBMRA010000001">
    <property type="protein sequence ID" value="MEM5534987.1"/>
    <property type="molecule type" value="Genomic_DNA"/>
</dbReference>
<evidence type="ECO:0000256" key="9">
    <source>
        <dbReference type="HAMAP-Rule" id="MF_00911"/>
    </source>
</evidence>
<reference evidence="11 12" key="1">
    <citation type="submission" date="2024-03" db="EMBL/GenBank/DDBJ databases">
        <title>Community enrichment and isolation of bacterial strains for fucoidan degradation.</title>
        <authorList>
            <person name="Sichert A."/>
        </authorList>
    </citation>
    <scope>NUCLEOTIDE SEQUENCE [LARGE SCALE GENOMIC DNA]</scope>
    <source>
        <strain evidence="11 12">AS76</strain>
    </source>
</reference>
<protein>
    <recommendedName>
        <fullName evidence="9">Cell division protein FtsQ</fullName>
    </recommendedName>
</protein>
<dbReference type="PANTHER" id="PTHR35851">
    <property type="entry name" value="CELL DIVISION PROTEIN FTSQ"/>
    <property type="match status" value="1"/>
</dbReference>
<dbReference type="PROSITE" id="PS51779">
    <property type="entry name" value="POTRA"/>
    <property type="match status" value="1"/>
</dbReference>
<gene>
    <name evidence="9" type="primary">ftsQ</name>
    <name evidence="11" type="ORF">WNY58_01160</name>
</gene>
<keyword evidence="7 9" id="KW-0472">Membrane</keyword>
<dbReference type="Pfam" id="PF08478">
    <property type="entry name" value="POTRA_1"/>
    <property type="match status" value="1"/>
</dbReference>
<dbReference type="InterPro" id="IPR013685">
    <property type="entry name" value="POTRA_FtsQ_type"/>
</dbReference>
<evidence type="ECO:0000313" key="12">
    <source>
        <dbReference type="Proteomes" id="UP001449225"/>
    </source>
</evidence>
<keyword evidence="8 9" id="KW-0131">Cell cycle</keyword>
<keyword evidence="6 9" id="KW-1133">Transmembrane helix</keyword>
<evidence type="ECO:0000256" key="7">
    <source>
        <dbReference type="ARBA" id="ARBA00023136"/>
    </source>
</evidence>
<name>A0ABU9TP13_9GAMM</name>
<organism evidence="11 12">
    <name type="scientific">Neptuniibacter pectenicola</name>
    <dbReference type="NCBI Taxonomy" id="1806669"/>
    <lineage>
        <taxon>Bacteria</taxon>
        <taxon>Pseudomonadati</taxon>
        <taxon>Pseudomonadota</taxon>
        <taxon>Gammaproteobacteria</taxon>
        <taxon>Oceanospirillales</taxon>
        <taxon>Oceanospirillaceae</taxon>
        <taxon>Neptuniibacter</taxon>
    </lineage>
</organism>
<proteinExistence type="inferred from homology"/>
<comment type="subunit">
    <text evidence="9">Part of a complex composed of FtsB, FtsL and FtsQ.</text>
</comment>
<comment type="similarity">
    <text evidence="9">Belongs to the FtsQ/DivIB family. FtsQ subfamily.</text>
</comment>
<keyword evidence="3 9" id="KW-0997">Cell inner membrane</keyword>
<evidence type="ECO:0000259" key="10">
    <source>
        <dbReference type="PROSITE" id="PS51779"/>
    </source>
</evidence>
<dbReference type="RefSeq" id="WP_342853447.1">
    <property type="nucleotide sequence ID" value="NZ_JBBMRA010000001.1"/>
</dbReference>
<evidence type="ECO:0000256" key="6">
    <source>
        <dbReference type="ARBA" id="ARBA00022989"/>
    </source>
</evidence>
<keyword evidence="4 9" id="KW-0132">Cell division</keyword>
<feature type="transmembrane region" description="Helical" evidence="9">
    <location>
        <begin position="55"/>
        <end position="76"/>
    </location>
</feature>
<keyword evidence="5 9" id="KW-0812">Transmembrane</keyword>
<evidence type="ECO:0000256" key="2">
    <source>
        <dbReference type="ARBA" id="ARBA00022475"/>
    </source>
</evidence>
<dbReference type="Gene3D" id="3.10.20.310">
    <property type="entry name" value="membrane protein fhac"/>
    <property type="match status" value="1"/>
</dbReference>
<dbReference type="InterPro" id="IPR005548">
    <property type="entry name" value="Cell_div_FtsQ/DivIB_C"/>
</dbReference>
<accession>A0ABU9TP13</accession>
<keyword evidence="2 9" id="KW-1003">Cell membrane</keyword>
<comment type="caution">
    <text evidence="11">The sequence shown here is derived from an EMBL/GenBank/DDBJ whole genome shotgun (WGS) entry which is preliminary data.</text>
</comment>
<dbReference type="Proteomes" id="UP001449225">
    <property type="component" value="Unassembled WGS sequence"/>
</dbReference>
<evidence type="ECO:0000256" key="5">
    <source>
        <dbReference type="ARBA" id="ARBA00022692"/>
    </source>
</evidence>
<dbReference type="InterPro" id="IPR026579">
    <property type="entry name" value="FtsQ"/>
</dbReference>
<evidence type="ECO:0000256" key="8">
    <source>
        <dbReference type="ARBA" id="ARBA00023306"/>
    </source>
</evidence>
<comment type="subcellular location">
    <subcellularLocation>
        <location evidence="9">Cell inner membrane</location>
        <topology evidence="9">Single-pass type II membrane protein</topology>
    </subcellularLocation>
    <subcellularLocation>
        <location evidence="1">Membrane</location>
    </subcellularLocation>
    <text evidence="9">Localizes to the division septum.</text>
</comment>
<dbReference type="InterPro" id="IPR045335">
    <property type="entry name" value="FtsQ_C_sf"/>
</dbReference>